<sequence length="323" mass="34187">MTIIDFIELSDDDIIDLSSDEETVQEVQIATQHRATSLDRQGMFFLAGEGNQGVQAVFVAAGEGSQDVQAVFVAASKGSQDVQTVFVAASEGRQEATEPGHALEATALSMVMEKAPLVAASEGRQEAAESGHALEATTVSLLTETPPLGTAKSLYCHRSPTSAPFPSPTSTTPKAQTSEGGDAKAVRVKRKYRKGNYHTDTPRRSPRLIQMGECCTSPVEEPTADHKRSRMLGPAEESATFINSAETVVLALPHAGSTNCLRSPTSATFPSLISTSPTAVTSGGGDAKLVRVKAKHPERNYHILSLVRQKPPLGTVCPCSPTC</sequence>
<feature type="region of interest" description="Disordered" evidence="1">
    <location>
        <begin position="152"/>
        <end position="204"/>
    </location>
</feature>
<dbReference type="EnsemblPlants" id="AET3Gv20035900.5">
    <property type="protein sequence ID" value="AET3Gv20035900.5"/>
    <property type="gene ID" value="AET3Gv20035900"/>
</dbReference>
<feature type="compositionally biased region" description="Basic residues" evidence="1">
    <location>
        <begin position="186"/>
        <end position="196"/>
    </location>
</feature>
<dbReference type="AlphaFoldDB" id="A0A453DQ53"/>
<proteinExistence type="predicted"/>
<reference evidence="2" key="5">
    <citation type="journal article" date="2021" name="G3 (Bethesda)">
        <title>Aegilops tauschii genome assembly Aet v5.0 features greater sequence contiguity and improved annotation.</title>
        <authorList>
            <person name="Wang L."/>
            <person name="Zhu T."/>
            <person name="Rodriguez J.C."/>
            <person name="Deal K.R."/>
            <person name="Dubcovsky J."/>
            <person name="McGuire P.E."/>
            <person name="Lux T."/>
            <person name="Spannagl M."/>
            <person name="Mayer K.F.X."/>
            <person name="Baldrich P."/>
            <person name="Meyers B.C."/>
            <person name="Huo N."/>
            <person name="Gu Y.Q."/>
            <person name="Zhou H."/>
            <person name="Devos K.M."/>
            <person name="Bennetzen J.L."/>
            <person name="Unver T."/>
            <person name="Budak H."/>
            <person name="Gulick P.J."/>
            <person name="Galiba G."/>
            <person name="Kalapos B."/>
            <person name="Nelson D.R."/>
            <person name="Li P."/>
            <person name="You F.M."/>
            <person name="Luo M.C."/>
            <person name="Dvorak J."/>
        </authorList>
    </citation>
    <scope>NUCLEOTIDE SEQUENCE [LARGE SCALE GENOMIC DNA]</scope>
    <source>
        <strain evidence="2">cv. AL8/78</strain>
    </source>
</reference>
<dbReference type="EnsemblPlants" id="AET3Gv20035900.4">
    <property type="protein sequence ID" value="AET3Gv20035900.4"/>
    <property type="gene ID" value="AET3Gv20035900"/>
</dbReference>
<dbReference type="Gramene" id="AET3Gv20035900.5">
    <property type="protein sequence ID" value="AET3Gv20035900.5"/>
    <property type="gene ID" value="AET3Gv20035900"/>
</dbReference>
<evidence type="ECO:0000313" key="2">
    <source>
        <dbReference type="EnsemblPlants" id="AET3Gv20035900.5"/>
    </source>
</evidence>
<dbReference type="Gramene" id="AET3Gv20035900.4">
    <property type="protein sequence ID" value="AET3Gv20035900.4"/>
    <property type="gene ID" value="AET3Gv20035900"/>
</dbReference>
<reference evidence="2" key="4">
    <citation type="submission" date="2019-03" db="UniProtKB">
        <authorList>
            <consortium name="EnsemblPlants"/>
        </authorList>
    </citation>
    <scope>IDENTIFICATION</scope>
</reference>
<reference evidence="2" key="3">
    <citation type="journal article" date="2017" name="Nature">
        <title>Genome sequence of the progenitor of the wheat D genome Aegilops tauschii.</title>
        <authorList>
            <person name="Luo M.C."/>
            <person name="Gu Y.Q."/>
            <person name="Puiu D."/>
            <person name="Wang H."/>
            <person name="Twardziok S.O."/>
            <person name="Deal K.R."/>
            <person name="Huo N."/>
            <person name="Zhu T."/>
            <person name="Wang L."/>
            <person name="Wang Y."/>
            <person name="McGuire P.E."/>
            <person name="Liu S."/>
            <person name="Long H."/>
            <person name="Ramasamy R.K."/>
            <person name="Rodriguez J.C."/>
            <person name="Van S.L."/>
            <person name="Yuan L."/>
            <person name="Wang Z."/>
            <person name="Xia Z."/>
            <person name="Xiao L."/>
            <person name="Anderson O.D."/>
            <person name="Ouyang S."/>
            <person name="Liang Y."/>
            <person name="Zimin A.V."/>
            <person name="Pertea G."/>
            <person name="Qi P."/>
            <person name="Bennetzen J.L."/>
            <person name="Dai X."/>
            <person name="Dawson M.W."/>
            <person name="Muller H.G."/>
            <person name="Kugler K."/>
            <person name="Rivarola-Duarte L."/>
            <person name="Spannagl M."/>
            <person name="Mayer K.F.X."/>
            <person name="Lu F.H."/>
            <person name="Bevan M.W."/>
            <person name="Leroy P."/>
            <person name="Li P."/>
            <person name="You F.M."/>
            <person name="Sun Q."/>
            <person name="Liu Z."/>
            <person name="Lyons E."/>
            <person name="Wicker T."/>
            <person name="Salzberg S.L."/>
            <person name="Devos K.M."/>
            <person name="Dvorak J."/>
        </authorList>
    </citation>
    <scope>NUCLEOTIDE SEQUENCE [LARGE SCALE GENOMIC DNA]</scope>
    <source>
        <strain evidence="2">cv. AL8/78</strain>
    </source>
</reference>
<reference evidence="3" key="1">
    <citation type="journal article" date="2014" name="Science">
        <title>Ancient hybridizations among the ancestral genomes of bread wheat.</title>
        <authorList>
            <consortium name="International Wheat Genome Sequencing Consortium,"/>
            <person name="Marcussen T."/>
            <person name="Sandve S.R."/>
            <person name="Heier L."/>
            <person name="Spannagl M."/>
            <person name="Pfeifer M."/>
            <person name="Jakobsen K.S."/>
            <person name="Wulff B.B."/>
            <person name="Steuernagel B."/>
            <person name="Mayer K.F."/>
            <person name="Olsen O.A."/>
        </authorList>
    </citation>
    <scope>NUCLEOTIDE SEQUENCE [LARGE SCALE GENOMIC DNA]</scope>
    <source>
        <strain evidence="3">cv. AL8/78</strain>
    </source>
</reference>
<keyword evidence="3" id="KW-1185">Reference proteome</keyword>
<organism evidence="2 3">
    <name type="scientific">Aegilops tauschii subsp. strangulata</name>
    <name type="common">Goatgrass</name>
    <dbReference type="NCBI Taxonomy" id="200361"/>
    <lineage>
        <taxon>Eukaryota</taxon>
        <taxon>Viridiplantae</taxon>
        <taxon>Streptophyta</taxon>
        <taxon>Embryophyta</taxon>
        <taxon>Tracheophyta</taxon>
        <taxon>Spermatophyta</taxon>
        <taxon>Magnoliopsida</taxon>
        <taxon>Liliopsida</taxon>
        <taxon>Poales</taxon>
        <taxon>Poaceae</taxon>
        <taxon>BOP clade</taxon>
        <taxon>Pooideae</taxon>
        <taxon>Triticodae</taxon>
        <taxon>Triticeae</taxon>
        <taxon>Triticinae</taxon>
        <taxon>Aegilops</taxon>
    </lineage>
</organism>
<name>A0A453DQ53_AEGTS</name>
<feature type="compositionally biased region" description="Low complexity" evidence="1">
    <location>
        <begin position="159"/>
        <end position="173"/>
    </location>
</feature>
<evidence type="ECO:0000256" key="1">
    <source>
        <dbReference type="SAM" id="MobiDB-lite"/>
    </source>
</evidence>
<dbReference type="Proteomes" id="UP000015105">
    <property type="component" value="Chromosome 3D"/>
</dbReference>
<protein>
    <submittedName>
        <fullName evidence="2">Uncharacterized protein</fullName>
    </submittedName>
</protein>
<evidence type="ECO:0000313" key="3">
    <source>
        <dbReference type="Proteomes" id="UP000015105"/>
    </source>
</evidence>
<accession>A0A453DQ53</accession>
<reference evidence="3" key="2">
    <citation type="journal article" date="2017" name="Nat. Plants">
        <title>The Aegilops tauschii genome reveals multiple impacts of transposons.</title>
        <authorList>
            <person name="Zhao G."/>
            <person name="Zou C."/>
            <person name="Li K."/>
            <person name="Wang K."/>
            <person name="Li T."/>
            <person name="Gao L."/>
            <person name="Zhang X."/>
            <person name="Wang H."/>
            <person name="Yang Z."/>
            <person name="Liu X."/>
            <person name="Jiang W."/>
            <person name="Mao L."/>
            <person name="Kong X."/>
            <person name="Jiao Y."/>
            <person name="Jia J."/>
        </authorList>
    </citation>
    <scope>NUCLEOTIDE SEQUENCE [LARGE SCALE GENOMIC DNA]</scope>
    <source>
        <strain evidence="3">cv. AL8/78</strain>
    </source>
</reference>